<comment type="caution">
    <text evidence="3">The sequence shown here is derived from an EMBL/GenBank/DDBJ whole genome shotgun (WGS) entry which is preliminary data.</text>
</comment>
<dbReference type="Proteomes" id="UP000838748">
    <property type="component" value="Unassembled WGS sequence"/>
</dbReference>
<evidence type="ECO:0008006" key="5">
    <source>
        <dbReference type="Google" id="ProtNLM"/>
    </source>
</evidence>
<feature type="transmembrane region" description="Helical" evidence="2">
    <location>
        <begin position="96"/>
        <end position="122"/>
    </location>
</feature>
<dbReference type="EMBL" id="CAKLDM010000002">
    <property type="protein sequence ID" value="CAH0538508.1"/>
    <property type="molecule type" value="Genomic_DNA"/>
</dbReference>
<feature type="transmembrane region" description="Helical" evidence="2">
    <location>
        <begin position="6"/>
        <end position="25"/>
    </location>
</feature>
<dbReference type="Pfam" id="PF02325">
    <property type="entry name" value="CCB3_YggT"/>
    <property type="match status" value="2"/>
</dbReference>
<keyword evidence="2" id="KW-0812">Transmembrane</keyword>
<gene>
    <name evidence="3" type="ORF">VMF7928_01429</name>
</gene>
<organism evidence="3 4">
    <name type="scientific">Vibrio marisflavi CECT 7928</name>
    <dbReference type="NCBI Taxonomy" id="634439"/>
    <lineage>
        <taxon>Bacteria</taxon>
        <taxon>Pseudomonadati</taxon>
        <taxon>Pseudomonadota</taxon>
        <taxon>Gammaproteobacteria</taxon>
        <taxon>Vibrionales</taxon>
        <taxon>Vibrionaceae</taxon>
        <taxon>Vibrio</taxon>
    </lineage>
</organism>
<dbReference type="RefSeq" id="WP_237360795.1">
    <property type="nucleotide sequence ID" value="NZ_CAKLDM010000002.1"/>
</dbReference>
<dbReference type="PANTHER" id="PTHR33219:SF14">
    <property type="entry name" value="PROTEIN COFACTOR ASSEMBLY OF COMPLEX C SUBUNIT B CCB3, CHLOROPLASTIC-RELATED"/>
    <property type="match status" value="1"/>
</dbReference>
<dbReference type="InterPro" id="IPR003425">
    <property type="entry name" value="CCB3/YggT"/>
</dbReference>
<protein>
    <recommendedName>
        <fullName evidence="5">YggT family protein</fullName>
    </recommendedName>
</protein>
<evidence type="ECO:0000313" key="3">
    <source>
        <dbReference type="EMBL" id="CAH0538508.1"/>
    </source>
</evidence>
<reference evidence="3" key="1">
    <citation type="submission" date="2021-11" db="EMBL/GenBank/DDBJ databases">
        <authorList>
            <person name="Rodrigo-Torres L."/>
            <person name="Arahal R. D."/>
            <person name="Lucena T."/>
        </authorList>
    </citation>
    <scope>NUCLEOTIDE SEQUENCE</scope>
    <source>
        <strain evidence="3">CECT 7928</strain>
    </source>
</reference>
<name>A0ABN8E4B8_9VIBR</name>
<feature type="transmembrane region" description="Helical" evidence="2">
    <location>
        <begin position="159"/>
        <end position="184"/>
    </location>
</feature>
<evidence type="ECO:0000256" key="1">
    <source>
        <dbReference type="ARBA" id="ARBA00010894"/>
    </source>
</evidence>
<keyword evidence="2" id="KW-0472">Membrane</keyword>
<sequence>MDAFLFLIRTVFELYIMVVILRIWLQAARADFYNPFSQFIVKATQPVVAPLRRIIPSIGSIDMATLLFAYVLSVLKFAVMNLVASGGAAAGFSTGLLFIGLLSLIKAVGGLLFWILLIRAILSWVSQGRSPIEYVFHQLTEPFLAPIRRIIPVMGGLDLSVLVLFILLQFLNMLIGGFIGPVWYQL</sequence>
<feature type="transmembrane region" description="Helical" evidence="2">
    <location>
        <begin position="61"/>
        <end position="84"/>
    </location>
</feature>
<proteinExistence type="inferred from homology"/>
<accession>A0ABN8E4B8</accession>
<comment type="similarity">
    <text evidence="1">Belongs to the YggT family.</text>
</comment>
<keyword evidence="4" id="KW-1185">Reference proteome</keyword>
<evidence type="ECO:0000313" key="4">
    <source>
        <dbReference type="Proteomes" id="UP000838748"/>
    </source>
</evidence>
<keyword evidence="2" id="KW-1133">Transmembrane helix</keyword>
<evidence type="ECO:0000256" key="2">
    <source>
        <dbReference type="SAM" id="Phobius"/>
    </source>
</evidence>
<dbReference type="PANTHER" id="PTHR33219">
    <property type="entry name" value="YLMG HOMOLOG PROTEIN 2, CHLOROPLASTIC"/>
    <property type="match status" value="1"/>
</dbReference>